<dbReference type="EMBL" id="JACHIP010000002">
    <property type="protein sequence ID" value="MBB5056854.1"/>
    <property type="molecule type" value="Genomic_DNA"/>
</dbReference>
<dbReference type="UniPathway" id="UPA00379">
    <property type="reaction ID" value="UER00549"/>
</dbReference>
<evidence type="ECO:0000313" key="11">
    <source>
        <dbReference type="Proteomes" id="UP000540989"/>
    </source>
</evidence>
<dbReference type="AlphaFoldDB" id="A0A7W8E346"/>
<dbReference type="InterPro" id="IPR024083">
    <property type="entry name" value="Fumarase/histidase_N"/>
</dbReference>
<comment type="catalytic activity">
    <reaction evidence="5 8">
        <text>L-histidine = trans-urocanate + NH4(+)</text>
        <dbReference type="Rhea" id="RHEA:21232"/>
        <dbReference type="ChEBI" id="CHEBI:17771"/>
        <dbReference type="ChEBI" id="CHEBI:28938"/>
        <dbReference type="ChEBI" id="CHEBI:57595"/>
        <dbReference type="EC" id="4.3.1.3"/>
    </reaction>
</comment>
<dbReference type="GO" id="GO:0004397">
    <property type="term" value="F:histidine ammonia-lyase activity"/>
    <property type="evidence" value="ECO:0007669"/>
    <property type="project" value="UniProtKB-UniRule"/>
</dbReference>
<dbReference type="GO" id="GO:0005737">
    <property type="term" value="C:cytoplasm"/>
    <property type="evidence" value="ECO:0007669"/>
    <property type="project" value="UniProtKB-SubCell"/>
</dbReference>
<evidence type="ECO:0000256" key="6">
    <source>
        <dbReference type="NCBIfam" id="TIGR01225"/>
    </source>
</evidence>
<reference evidence="10 11" key="1">
    <citation type="submission" date="2020-08" db="EMBL/GenBank/DDBJ databases">
        <title>Genomic Encyclopedia of Type Strains, Phase IV (KMG-V): Genome sequencing to study the core and pangenomes of soil and plant-associated prokaryotes.</title>
        <authorList>
            <person name="Whitman W."/>
        </authorList>
    </citation>
    <scope>NUCLEOTIDE SEQUENCE [LARGE SCALE GENOMIC DNA]</scope>
    <source>
        <strain evidence="10 11">M8UP14</strain>
    </source>
</reference>
<dbReference type="RefSeq" id="WP_184215111.1">
    <property type="nucleotide sequence ID" value="NZ_JACHIP010000002.1"/>
</dbReference>
<dbReference type="InterPro" id="IPR008948">
    <property type="entry name" value="L-Aspartase-like"/>
</dbReference>
<dbReference type="InterPro" id="IPR022313">
    <property type="entry name" value="Phe/His_NH3-lyase_AS"/>
</dbReference>
<dbReference type="GO" id="GO:0019556">
    <property type="term" value="P:L-histidine catabolic process to glutamate and formamide"/>
    <property type="evidence" value="ECO:0007669"/>
    <property type="project" value="UniProtKB-UniPathway"/>
</dbReference>
<evidence type="ECO:0000256" key="5">
    <source>
        <dbReference type="ARBA" id="ARBA00049269"/>
    </source>
</evidence>
<dbReference type="Proteomes" id="UP000540989">
    <property type="component" value="Unassembled WGS sequence"/>
</dbReference>
<dbReference type="NCBIfam" id="NF006871">
    <property type="entry name" value="PRK09367.1"/>
    <property type="match status" value="1"/>
</dbReference>
<organism evidence="10 11">
    <name type="scientific">Granulicella aggregans</name>
    <dbReference type="NCBI Taxonomy" id="474949"/>
    <lineage>
        <taxon>Bacteria</taxon>
        <taxon>Pseudomonadati</taxon>
        <taxon>Acidobacteriota</taxon>
        <taxon>Terriglobia</taxon>
        <taxon>Terriglobales</taxon>
        <taxon>Acidobacteriaceae</taxon>
        <taxon>Granulicella</taxon>
    </lineage>
</organism>
<accession>A0A7W8E346</accession>
<evidence type="ECO:0000256" key="7">
    <source>
        <dbReference type="RuleBase" id="RU003954"/>
    </source>
</evidence>
<sequence length="505" mass="54081">MIQLDGMSFSVDEVVAIAYGRDQVSIAPSALERMSISRRFVEEAMLSTQPVYALNTGVGLLANIALGHAEIEEMQINLVRSHCCGVGEPLAREVVRGLMAIRANVLAKGVSGIRPVIAERICDLLNCGVTPVIPSRGSVGASGDLAPLAHMALALIGEGDAEYEGKVRPASECLVLAGLEPLQLQAKEGISLLNGTQAMLSIGCLQLKEIETLFVAAQTSAAITMEALRGTPVPFDARLHKVRPHPGQLHSAEHMRSLLADSPIPRTQGVNRKIQDAYCLRCIPQVHGAAWDTLREARRVFEIELNSATDNPLVFEEDILSGGNFHGAPLALNLDYLAIAICQIAGISERRTERLLNPTLNEGLPAFLASAPGIESGLMIAQVTAAGLYAEMRVLATPASTGSLPTSGNQEDFVSMGMTSALKLEQSVKLARMIVAIELMAATRALDFREESETTPVLQEAIRRFREYVPAWSKDCVLSTRMTGAEKFIASGSLNNIEVQASVAA</sequence>
<keyword evidence="3 8" id="KW-0369">Histidine metabolism</keyword>
<dbReference type="Pfam" id="PF00221">
    <property type="entry name" value="Lyase_aromatic"/>
    <property type="match status" value="1"/>
</dbReference>
<comment type="caution">
    <text evidence="10">The sequence shown here is derived from an EMBL/GenBank/DDBJ whole genome shotgun (WGS) entry which is preliminary data.</text>
</comment>
<dbReference type="CDD" id="cd00332">
    <property type="entry name" value="PAL-HAL"/>
    <property type="match status" value="1"/>
</dbReference>
<evidence type="ECO:0000256" key="9">
    <source>
        <dbReference type="RuleBase" id="RU004480"/>
    </source>
</evidence>
<evidence type="ECO:0000256" key="3">
    <source>
        <dbReference type="ARBA" id="ARBA00022808"/>
    </source>
</evidence>
<keyword evidence="4 7" id="KW-0456">Lyase</keyword>
<dbReference type="Gene3D" id="1.10.275.10">
    <property type="entry name" value="Fumarase/aspartase (N-terminal domain)"/>
    <property type="match status" value="1"/>
</dbReference>
<dbReference type="PANTHER" id="PTHR10362">
    <property type="entry name" value="HISTIDINE AMMONIA-LYASE"/>
    <property type="match status" value="1"/>
</dbReference>
<dbReference type="PROSITE" id="PS00488">
    <property type="entry name" value="PAL_HISTIDASE"/>
    <property type="match status" value="1"/>
</dbReference>
<comment type="subcellular location">
    <subcellularLocation>
        <location evidence="9">Cytoplasm</location>
    </subcellularLocation>
</comment>
<proteinExistence type="inferred from homology"/>
<dbReference type="FunFam" id="1.10.275.10:FF:000005">
    <property type="entry name" value="Histidine ammonia-lyase"/>
    <property type="match status" value="1"/>
</dbReference>
<comment type="pathway">
    <text evidence="1 8">Amino-acid degradation; L-histidine degradation into L-glutamate; N-formimidoyl-L-glutamate from L-histidine: step 1/3.</text>
</comment>
<evidence type="ECO:0000256" key="1">
    <source>
        <dbReference type="ARBA" id="ARBA00005113"/>
    </source>
</evidence>
<evidence type="ECO:0000256" key="2">
    <source>
        <dbReference type="ARBA" id="ARBA00012994"/>
    </source>
</evidence>
<protein>
    <recommendedName>
        <fullName evidence="2 6">Histidine ammonia-lyase</fullName>
        <ecNumber evidence="2 6">4.3.1.3</ecNumber>
    </recommendedName>
</protein>
<name>A0A7W8E346_9BACT</name>
<dbReference type="NCBIfam" id="TIGR01225">
    <property type="entry name" value="hutH"/>
    <property type="match status" value="1"/>
</dbReference>
<dbReference type="InterPro" id="IPR001106">
    <property type="entry name" value="Aromatic_Lyase"/>
</dbReference>
<gene>
    <name evidence="10" type="ORF">HDF16_001539</name>
</gene>
<evidence type="ECO:0000313" key="10">
    <source>
        <dbReference type="EMBL" id="MBB5056854.1"/>
    </source>
</evidence>
<dbReference type="InterPro" id="IPR005921">
    <property type="entry name" value="HutH"/>
</dbReference>
<dbReference type="GO" id="GO:0019557">
    <property type="term" value="P:L-histidine catabolic process to glutamate and formate"/>
    <property type="evidence" value="ECO:0007669"/>
    <property type="project" value="UniProtKB-UniPathway"/>
</dbReference>
<dbReference type="Gene3D" id="1.20.200.10">
    <property type="entry name" value="Fumarase/aspartase (Central domain)"/>
    <property type="match status" value="1"/>
</dbReference>
<dbReference type="EC" id="4.3.1.3" evidence="2 6"/>
<keyword evidence="11" id="KW-1185">Reference proteome</keyword>
<comment type="similarity">
    <text evidence="7">Belongs to the PAL/histidase family.</text>
</comment>
<evidence type="ECO:0000256" key="4">
    <source>
        <dbReference type="ARBA" id="ARBA00023239"/>
    </source>
</evidence>
<evidence type="ECO:0000256" key="8">
    <source>
        <dbReference type="RuleBase" id="RU004479"/>
    </source>
</evidence>
<dbReference type="SUPFAM" id="SSF48557">
    <property type="entry name" value="L-aspartase-like"/>
    <property type="match status" value="1"/>
</dbReference>